<dbReference type="KEGG" id="ccac:CcaHIS019_0603450"/>
<feature type="transmembrane region" description="Helical" evidence="5">
    <location>
        <begin position="311"/>
        <end position="337"/>
    </location>
</feature>
<dbReference type="PANTHER" id="PTHR23502:SF48">
    <property type="entry name" value="MULTIDRUG TRANSPORTER, PUTATIVE (AFU_ORTHOLOGUE AFUA_5G02700)-RELATED"/>
    <property type="match status" value="1"/>
</dbReference>
<reference evidence="7" key="1">
    <citation type="journal article" date="2023" name="BMC Genomics">
        <title>Chromosome-level genome assemblies of Cutaneotrichosporon spp. (Trichosporonales, Basidiomycota) reveal imbalanced evolution between nucleotide sequences and chromosome synteny.</title>
        <authorList>
            <person name="Kobayashi Y."/>
            <person name="Kayamori A."/>
            <person name="Aoki K."/>
            <person name="Shiwa Y."/>
            <person name="Matsutani M."/>
            <person name="Fujita N."/>
            <person name="Sugita T."/>
            <person name="Iwasaki W."/>
            <person name="Tanaka N."/>
            <person name="Takashima M."/>
        </authorList>
    </citation>
    <scope>NUCLEOTIDE SEQUENCE</scope>
    <source>
        <strain evidence="7">HIS019</strain>
    </source>
</reference>
<keyword evidence="4 5" id="KW-0472">Membrane</keyword>
<evidence type="ECO:0000256" key="2">
    <source>
        <dbReference type="ARBA" id="ARBA00022692"/>
    </source>
</evidence>
<dbReference type="PROSITE" id="PS50850">
    <property type="entry name" value="MFS"/>
    <property type="match status" value="1"/>
</dbReference>
<keyword evidence="3 5" id="KW-1133">Transmembrane helix</keyword>
<dbReference type="SUPFAM" id="SSF103473">
    <property type="entry name" value="MFS general substrate transporter"/>
    <property type="match status" value="1"/>
</dbReference>
<evidence type="ECO:0000256" key="5">
    <source>
        <dbReference type="SAM" id="Phobius"/>
    </source>
</evidence>
<evidence type="ECO:0000313" key="7">
    <source>
        <dbReference type="EMBL" id="BEI93886.1"/>
    </source>
</evidence>
<feature type="transmembrane region" description="Helical" evidence="5">
    <location>
        <begin position="147"/>
        <end position="169"/>
    </location>
</feature>
<dbReference type="Pfam" id="PF07690">
    <property type="entry name" value="MFS_1"/>
    <property type="match status" value="1"/>
</dbReference>
<evidence type="ECO:0000256" key="4">
    <source>
        <dbReference type="ARBA" id="ARBA00023136"/>
    </source>
</evidence>
<feature type="domain" description="Major facilitator superfamily (MFS) profile" evidence="6">
    <location>
        <begin position="81"/>
        <end position="506"/>
    </location>
</feature>
<dbReference type="Proteomes" id="UP001233271">
    <property type="component" value="Chromosome 6"/>
</dbReference>
<organism evidence="7 8">
    <name type="scientific">Cutaneotrichosporon cavernicola</name>
    <dbReference type="NCBI Taxonomy" id="279322"/>
    <lineage>
        <taxon>Eukaryota</taxon>
        <taxon>Fungi</taxon>
        <taxon>Dikarya</taxon>
        <taxon>Basidiomycota</taxon>
        <taxon>Agaricomycotina</taxon>
        <taxon>Tremellomycetes</taxon>
        <taxon>Trichosporonales</taxon>
        <taxon>Trichosporonaceae</taxon>
        <taxon>Cutaneotrichosporon</taxon>
    </lineage>
</organism>
<feature type="transmembrane region" description="Helical" evidence="5">
    <location>
        <begin position="117"/>
        <end position="135"/>
    </location>
</feature>
<dbReference type="FunFam" id="1.20.1250.20:FF:000011">
    <property type="entry name" value="MFS multidrug transporter, putative"/>
    <property type="match status" value="1"/>
</dbReference>
<dbReference type="AlphaFoldDB" id="A0AA48QXZ4"/>
<evidence type="ECO:0000256" key="3">
    <source>
        <dbReference type="ARBA" id="ARBA00022989"/>
    </source>
</evidence>
<dbReference type="InterPro" id="IPR011701">
    <property type="entry name" value="MFS"/>
</dbReference>
<feature type="transmembrane region" description="Helical" evidence="5">
    <location>
        <begin position="236"/>
        <end position="256"/>
    </location>
</feature>
<dbReference type="EMBL" id="AP028217">
    <property type="protein sequence ID" value="BEI93886.1"/>
    <property type="molecule type" value="Genomic_DNA"/>
</dbReference>
<feature type="transmembrane region" description="Helical" evidence="5">
    <location>
        <begin position="414"/>
        <end position="434"/>
    </location>
</feature>
<dbReference type="InterPro" id="IPR020846">
    <property type="entry name" value="MFS_dom"/>
</dbReference>
<dbReference type="RefSeq" id="XP_060459151.1">
    <property type="nucleotide sequence ID" value="XM_060602793.1"/>
</dbReference>
<comment type="subcellular location">
    <subcellularLocation>
        <location evidence="1">Membrane</location>
        <topology evidence="1">Multi-pass membrane protein</topology>
    </subcellularLocation>
</comment>
<evidence type="ECO:0000259" key="6">
    <source>
        <dbReference type="PROSITE" id="PS50850"/>
    </source>
</evidence>
<proteinExistence type="predicted"/>
<dbReference type="CDD" id="cd17323">
    <property type="entry name" value="MFS_Tpo1_MDR_like"/>
    <property type="match status" value="1"/>
</dbReference>
<dbReference type="PANTHER" id="PTHR23502">
    <property type="entry name" value="MAJOR FACILITATOR SUPERFAMILY"/>
    <property type="match status" value="1"/>
</dbReference>
<keyword evidence="2 5" id="KW-0812">Transmembrane</keyword>
<feature type="transmembrane region" description="Helical" evidence="5">
    <location>
        <begin position="204"/>
        <end position="224"/>
    </location>
</feature>
<dbReference type="Gene3D" id="1.20.1250.20">
    <property type="entry name" value="MFS general substrate transporter like domains"/>
    <property type="match status" value="1"/>
</dbReference>
<dbReference type="GO" id="GO:0005886">
    <property type="term" value="C:plasma membrane"/>
    <property type="evidence" value="ECO:0007669"/>
    <property type="project" value="TreeGrafter"/>
</dbReference>
<dbReference type="InterPro" id="IPR036259">
    <property type="entry name" value="MFS_trans_sf"/>
</dbReference>
<keyword evidence="8" id="KW-1185">Reference proteome</keyword>
<sequence length="516" mass="57229">MIEPIEAELARPPIFNKQQELTLRDEEVERDGAVTGNNDSDQNTLHEQPITQKAKGRIIVDFEHGSKENPRNWGYGRKWFCTLSCALLCLTVALGSAMPTGDLKSQAETLHVSMEAIFLSISLFVLGFGVGPLAFAPLSELIGRKTVYSISISLYFLFTLPSCLAKNIATMLAGRMIAGIASSAPMTNVGGSIADIWAVEERGIPMAIFSSTLFMGPCLGPLFGGWISLKTGQWRWIYWVLFILCGVVAAFTFVMPETYEPILLRRKAAKLNKENNTDVYVSKHDLDAVPFNQQLKTSLLRPFTLMFCEPIILFMSFYLSFIYSLLYALFFAFPIAFEEIRGWNIGMTGVSFVSIILGISLAMAIMPIQERLYARHCKNGPIPEARLYPMLVGAIIMPISLFVFAFTSYKGMHWIGPAIAGVLFGFSMLVIYISANSYIVDSYSNFAASAVAAKTFMRSCIGASVPLWITQCYHNMGFQYAGLLLAIIGCAIGPIAYIFFFYGQRVRERSTRATKG</sequence>
<feature type="transmembrane region" description="Helical" evidence="5">
    <location>
        <begin position="481"/>
        <end position="502"/>
    </location>
</feature>
<feature type="transmembrane region" description="Helical" evidence="5">
    <location>
        <begin position="343"/>
        <end position="366"/>
    </location>
</feature>
<feature type="transmembrane region" description="Helical" evidence="5">
    <location>
        <begin position="387"/>
        <end position="408"/>
    </location>
</feature>
<accession>A0AA48QXZ4</accession>
<name>A0AA48QXZ4_9TREE</name>
<feature type="transmembrane region" description="Helical" evidence="5">
    <location>
        <begin position="79"/>
        <end position="97"/>
    </location>
</feature>
<protein>
    <recommendedName>
        <fullName evidence="6">Major facilitator superfamily (MFS) profile domain-containing protein</fullName>
    </recommendedName>
</protein>
<dbReference type="GO" id="GO:0022857">
    <property type="term" value="F:transmembrane transporter activity"/>
    <property type="evidence" value="ECO:0007669"/>
    <property type="project" value="InterPro"/>
</dbReference>
<gene>
    <name evidence="7" type="ORF">CcaverHIS019_0603450</name>
</gene>
<dbReference type="GeneID" id="85497756"/>
<evidence type="ECO:0000313" key="8">
    <source>
        <dbReference type="Proteomes" id="UP001233271"/>
    </source>
</evidence>
<evidence type="ECO:0000256" key="1">
    <source>
        <dbReference type="ARBA" id="ARBA00004141"/>
    </source>
</evidence>